<keyword evidence="1" id="KW-0677">Repeat</keyword>
<evidence type="ECO:0000256" key="1">
    <source>
        <dbReference type="ARBA" id="ARBA00022737"/>
    </source>
</evidence>
<reference evidence="3 4" key="1">
    <citation type="journal article" date="2022" name="Front. Cell. Infect. Microbiol.">
        <title>The Genomes of Two Strains of Taenia crassiceps the Animal Model for the Study of Human Cysticercosis.</title>
        <authorList>
            <person name="Bobes R.J."/>
            <person name="Estrada K."/>
            <person name="Rios-Valencia D.G."/>
            <person name="Calderon-Gallegos A."/>
            <person name="de la Torre P."/>
            <person name="Carrero J.C."/>
            <person name="Sanchez-Flores A."/>
            <person name="Laclette J.P."/>
        </authorList>
    </citation>
    <scope>NUCLEOTIDE SEQUENCE [LARGE SCALE GENOMIC DNA]</scope>
    <source>
        <strain evidence="3">WFUcys</strain>
    </source>
</reference>
<keyword evidence="3" id="KW-0647">Proteasome</keyword>
<dbReference type="InterPro" id="IPR041433">
    <property type="entry name" value="RPN1_C"/>
</dbReference>
<accession>A0ABR4QGK4</accession>
<feature type="domain" description="26S proteasome non-ATPase regulatory subunit RPN1 C-terminal" evidence="2">
    <location>
        <begin position="48"/>
        <end position="102"/>
    </location>
</feature>
<dbReference type="Proteomes" id="UP001651158">
    <property type="component" value="Unassembled WGS sequence"/>
</dbReference>
<dbReference type="EMBL" id="JAKROA010000003">
    <property type="protein sequence ID" value="KAL5108769.1"/>
    <property type="molecule type" value="Genomic_DNA"/>
</dbReference>
<comment type="caution">
    <text evidence="3">The sequence shown here is derived from an EMBL/GenBank/DDBJ whole genome shotgun (WGS) entry which is preliminary data.</text>
</comment>
<sequence length="107" mass="11893">MRMTFMGRSDYLIFYLTPAIQPRLLMTFDKNLKPLTVTVRVGQAVDVVGQAGRPKTITGFQTHTTPVLLAHGERAELATDEYVPVTNLPLEGFVILTKNPSYEKPSA</sequence>
<dbReference type="PANTHER" id="PTHR10943:SF1">
    <property type="entry name" value="26S PROTEASOME NON-ATPASE REGULATORY SUBUNIT 2"/>
    <property type="match status" value="1"/>
</dbReference>
<keyword evidence="4" id="KW-1185">Reference proteome</keyword>
<dbReference type="PANTHER" id="PTHR10943">
    <property type="entry name" value="26S PROTEASOME NON-ATPASE REGULATORY SUBUNIT"/>
    <property type="match status" value="1"/>
</dbReference>
<evidence type="ECO:0000313" key="3">
    <source>
        <dbReference type="EMBL" id="KAL5108769.1"/>
    </source>
</evidence>
<proteinExistence type="predicted"/>
<organism evidence="3 4">
    <name type="scientific">Taenia crassiceps</name>
    <dbReference type="NCBI Taxonomy" id="6207"/>
    <lineage>
        <taxon>Eukaryota</taxon>
        <taxon>Metazoa</taxon>
        <taxon>Spiralia</taxon>
        <taxon>Lophotrochozoa</taxon>
        <taxon>Platyhelminthes</taxon>
        <taxon>Cestoda</taxon>
        <taxon>Eucestoda</taxon>
        <taxon>Cyclophyllidea</taxon>
        <taxon>Taeniidae</taxon>
        <taxon>Taenia</taxon>
    </lineage>
</organism>
<name>A0ABR4QGK4_9CEST</name>
<gene>
    <name evidence="3" type="ORF">TcWFU_003755</name>
</gene>
<evidence type="ECO:0000259" key="2">
    <source>
        <dbReference type="Pfam" id="PF18051"/>
    </source>
</evidence>
<dbReference type="GO" id="GO:0000502">
    <property type="term" value="C:proteasome complex"/>
    <property type="evidence" value="ECO:0007669"/>
    <property type="project" value="UniProtKB-KW"/>
</dbReference>
<dbReference type="Pfam" id="PF18051">
    <property type="entry name" value="RPN1_C"/>
    <property type="match status" value="1"/>
</dbReference>
<evidence type="ECO:0000313" key="4">
    <source>
        <dbReference type="Proteomes" id="UP001651158"/>
    </source>
</evidence>
<protein>
    <submittedName>
        <fullName evidence="3">26S proteasome non-ATPase regulatory subunit 2</fullName>
    </submittedName>
</protein>